<dbReference type="OMA" id="MINITPF"/>
<name>A0A0B1P2W1_UNCNE</name>
<dbReference type="Proteomes" id="UP000030854">
    <property type="component" value="Unassembled WGS sequence"/>
</dbReference>
<dbReference type="STRING" id="52586.A0A0B1P2W1"/>
<dbReference type="Gene3D" id="3.30.420.10">
    <property type="entry name" value="Ribonuclease H-like superfamily/Ribonuclease H"/>
    <property type="match status" value="1"/>
</dbReference>
<evidence type="ECO:0008006" key="3">
    <source>
        <dbReference type="Google" id="ProtNLM"/>
    </source>
</evidence>
<dbReference type="AlphaFoldDB" id="A0A0B1P2W1"/>
<dbReference type="CDD" id="cd09272">
    <property type="entry name" value="RNase_HI_RT_Ty1"/>
    <property type="match status" value="1"/>
</dbReference>
<organism evidence="1 2">
    <name type="scientific">Uncinula necator</name>
    <name type="common">Grape powdery mildew</name>
    <dbReference type="NCBI Taxonomy" id="52586"/>
    <lineage>
        <taxon>Eukaryota</taxon>
        <taxon>Fungi</taxon>
        <taxon>Dikarya</taxon>
        <taxon>Ascomycota</taxon>
        <taxon>Pezizomycotina</taxon>
        <taxon>Leotiomycetes</taxon>
        <taxon>Erysiphales</taxon>
        <taxon>Erysiphaceae</taxon>
        <taxon>Erysiphe</taxon>
    </lineage>
</organism>
<protein>
    <recommendedName>
        <fullName evidence="3">Reverse transcriptase Ty1/copia-type domain-containing protein</fullName>
    </recommendedName>
</protein>
<accession>A0A0B1P2W1</accession>
<dbReference type="EMBL" id="JNVN01003072">
    <property type="protein sequence ID" value="KHJ31246.1"/>
    <property type="molecule type" value="Genomic_DNA"/>
</dbReference>
<reference evidence="1 2" key="1">
    <citation type="journal article" date="2014" name="BMC Genomics">
        <title>Adaptive genomic structural variation in the grape powdery mildew pathogen, Erysiphe necator.</title>
        <authorList>
            <person name="Jones L."/>
            <person name="Riaz S."/>
            <person name="Morales-Cruz A."/>
            <person name="Amrine K.C."/>
            <person name="McGuire B."/>
            <person name="Gubler W.D."/>
            <person name="Walker M.A."/>
            <person name="Cantu D."/>
        </authorList>
    </citation>
    <scope>NUCLEOTIDE SEQUENCE [LARGE SCALE GENOMIC DNA]</scope>
    <source>
        <strain evidence="2">c</strain>
    </source>
</reference>
<evidence type="ECO:0000313" key="2">
    <source>
        <dbReference type="Proteomes" id="UP000030854"/>
    </source>
</evidence>
<evidence type="ECO:0000313" key="1">
    <source>
        <dbReference type="EMBL" id="KHJ31246.1"/>
    </source>
</evidence>
<dbReference type="HOGENOM" id="CLU_002055_1_0_1"/>
<comment type="caution">
    <text evidence="1">The sequence shown here is derived from an EMBL/GenBank/DDBJ whole genome shotgun (WGS) entry which is preliminary data.</text>
</comment>
<proteinExistence type="predicted"/>
<sequence>MSQRLILALTAILQEKKSLNLYVRDISQAYVQSSTHLNRDFFVKPPTELQMDEGSILRIVKPLYGIPEAGNHCVCQPESAFDLASAAQVTNPKEEDVKTLNKRLQWQINNKLKGLRFIHLNIHTLRLVVFTDASFANNRDLSSQIGFVITLADDSNKANIIHWSSLKCKRVTRSILASELYAVAHGFDTAIVLKSTIEKILQKNNLPLILCADSKSLYDCLVKLGTTQEKRLMVDLMCIRQSYERRQITEIRWIDGNSNPADAMTKGQPCSALTRLIDTNMINITPFGWVERYT</sequence>
<dbReference type="GO" id="GO:0003676">
    <property type="term" value="F:nucleic acid binding"/>
    <property type="evidence" value="ECO:0007669"/>
    <property type="project" value="InterPro"/>
</dbReference>
<dbReference type="InterPro" id="IPR036397">
    <property type="entry name" value="RNaseH_sf"/>
</dbReference>
<keyword evidence="2" id="KW-1185">Reference proteome</keyword>
<gene>
    <name evidence="1" type="ORF">EV44_g0287</name>
</gene>